<evidence type="ECO:0000256" key="5">
    <source>
        <dbReference type="SAM" id="SignalP"/>
    </source>
</evidence>
<dbReference type="InterPro" id="IPR036942">
    <property type="entry name" value="Beta-barrel_TonB_sf"/>
</dbReference>
<evidence type="ECO:0000259" key="7">
    <source>
        <dbReference type="Pfam" id="PF07715"/>
    </source>
</evidence>
<dbReference type="PANTHER" id="PTHR40980:SF5">
    <property type="entry name" value="TONB-DEPENDENT RECEPTOR"/>
    <property type="match status" value="1"/>
</dbReference>
<evidence type="ECO:0000256" key="2">
    <source>
        <dbReference type="ARBA" id="ARBA00023136"/>
    </source>
</evidence>
<dbReference type="Gene3D" id="2.170.130.10">
    <property type="entry name" value="TonB-dependent receptor, plug domain"/>
    <property type="match status" value="1"/>
</dbReference>
<dbReference type="RefSeq" id="WP_019246041.1">
    <property type="nucleotide sequence ID" value="NZ_CAPH01000013.1"/>
</dbReference>
<evidence type="ECO:0000256" key="1">
    <source>
        <dbReference type="ARBA" id="ARBA00004442"/>
    </source>
</evidence>
<keyword evidence="4" id="KW-0798">TonB box</keyword>
<sequence>MTRLTSFFFMLSMLSFPARADAQAASAVVHGTVVDVSSAPIVGATVAIEGTTLGAITDSEGKFLILGAEPGTAVVTVSFIGYKRFRSEPLELRRDESCELSVTLEPESSQLDGAVVVATRKVDSDAGLIAQMRSARYVASGISAQTIARTQDKDASEVIRRVPGISVIDDKFVIVRGLAQRYNNVWINGAAVPSSEADTRAFSFDVLPSSQIDNLLIVKSPAPELPADFSGGFIRIRTKVVPEENSLTISYGTGFNSVTHSNDFRYAPGSATDWLGFDNGMRSLKNVPHRVDNDDVTTVDRVTRTGFNNDWRVLSRRPTIDQKLNIALNRRFVTARRDAVGLVAALNYSNTNKSLLRMENSQFGIYNYTEDEPLYNFKYTDNQYTNDVKLGAMLNLSYVPAADKRSCVSRYEFRNIFNQLGRNRFTDREGWRNVSGYYEQQQDEYLYVSRSAYTGQFAGSHDWIRSGAKFDWNAAYSYSNRRQPDRRIVEREKNPENGIYEYSIDQGSVSRYFTSLDEHVVSAGANLSLPLFPDGMLRPELRTGLYGEYKTRRYATRNFLYKWNAYQNKLPAGFGSLPAEQIFAPENLGAPDKLHVQDETHNTDDYSAHSDVLAAYAALNMSLGRFNVYAGVRFESYRSSLESYPSETNFRTRTNTYRYNNALPSLNATYNLTPRMLVRLAYGMSVNRQEFRELSPSTYYDFDMFSTITGNPDLRQAVVQNVDLRYELYPAAGETISVAVFYKHFKNPIEWNYVDAGGSYQFSFENARSARNYGVEIDLRKSLAFIGMNNFMLTLNAAWIESKVLFGEQSREHDRPMQGQSPYLVNAGLFYQNGRIGFAAGILYNRIGKRIVGIGRVSTSGGDTFNSNIPDMYEMPRNSLDLTVGQRLCKWLEAKAAARDLLGDAVRFMQFPRFRDSEGVVHERSQTTKRYYPGRSFSLSLTATF</sequence>
<evidence type="ECO:0000259" key="6">
    <source>
        <dbReference type="Pfam" id="PF00593"/>
    </source>
</evidence>
<keyword evidence="8" id="KW-0675">Receptor</keyword>
<feature type="domain" description="TonB-dependent receptor-like beta-barrel" evidence="6">
    <location>
        <begin position="421"/>
        <end position="850"/>
    </location>
</feature>
<dbReference type="GeneID" id="82891307"/>
<dbReference type="PANTHER" id="PTHR40980">
    <property type="entry name" value="PLUG DOMAIN-CONTAINING PROTEIN"/>
    <property type="match status" value="1"/>
</dbReference>
<keyword evidence="9" id="KW-1185">Reference proteome</keyword>
<dbReference type="EMBL" id="CP102294">
    <property type="protein sequence ID" value="UWN56262.1"/>
    <property type="molecule type" value="Genomic_DNA"/>
</dbReference>
<comment type="similarity">
    <text evidence="4">Belongs to the TonB-dependent receptor family.</text>
</comment>
<keyword evidence="5" id="KW-0732">Signal</keyword>
<keyword evidence="2 4" id="KW-0472">Membrane</keyword>
<dbReference type="Pfam" id="PF07715">
    <property type="entry name" value="Plug"/>
    <property type="match status" value="1"/>
</dbReference>
<dbReference type="Gene3D" id="2.60.40.1120">
    <property type="entry name" value="Carboxypeptidase-like, regulatory domain"/>
    <property type="match status" value="1"/>
</dbReference>
<evidence type="ECO:0000256" key="3">
    <source>
        <dbReference type="ARBA" id="ARBA00023237"/>
    </source>
</evidence>
<dbReference type="InterPro" id="IPR012910">
    <property type="entry name" value="Plug_dom"/>
</dbReference>
<dbReference type="Gene3D" id="2.40.170.20">
    <property type="entry name" value="TonB-dependent receptor, beta-barrel domain"/>
    <property type="match status" value="1"/>
</dbReference>
<accession>A0ABY5UVY3</accession>
<evidence type="ECO:0000256" key="4">
    <source>
        <dbReference type="RuleBase" id="RU003357"/>
    </source>
</evidence>
<dbReference type="Proteomes" id="UP001059295">
    <property type="component" value="Chromosome"/>
</dbReference>
<name>A0ABY5UVY3_9BACT</name>
<feature type="domain" description="TonB-dependent receptor plug" evidence="7">
    <location>
        <begin position="138"/>
        <end position="223"/>
    </location>
</feature>
<proteinExistence type="inferred from homology"/>
<feature type="chain" id="PRO_5045936371" evidence="5">
    <location>
        <begin position="21"/>
        <end position="945"/>
    </location>
</feature>
<dbReference type="InterPro" id="IPR008969">
    <property type="entry name" value="CarboxyPept-like_regulatory"/>
</dbReference>
<reference evidence="8" key="1">
    <citation type="journal article" date="2022" name="Cell">
        <title>Design, construction, and in vivo augmentation of a complex gut microbiome.</title>
        <authorList>
            <person name="Cheng A.G."/>
            <person name="Ho P.Y."/>
            <person name="Aranda-Diaz A."/>
            <person name="Jain S."/>
            <person name="Yu F.B."/>
            <person name="Meng X."/>
            <person name="Wang M."/>
            <person name="Iakiviak M."/>
            <person name="Nagashima K."/>
            <person name="Zhao A."/>
            <person name="Murugkar P."/>
            <person name="Patil A."/>
            <person name="Atabakhsh K."/>
            <person name="Weakley A."/>
            <person name="Yan J."/>
            <person name="Brumbaugh A.R."/>
            <person name="Higginbottom S."/>
            <person name="Dimas A."/>
            <person name="Shiver A.L."/>
            <person name="Deutschbauer A."/>
            <person name="Neff N."/>
            <person name="Sonnenburg J.L."/>
            <person name="Huang K.C."/>
            <person name="Fischbach M.A."/>
        </authorList>
    </citation>
    <scope>NUCLEOTIDE SEQUENCE</scope>
    <source>
        <strain evidence="8">AP11</strain>
    </source>
</reference>
<protein>
    <submittedName>
        <fullName evidence="8">TonB-dependent receptor</fullName>
    </submittedName>
</protein>
<evidence type="ECO:0000313" key="8">
    <source>
        <dbReference type="EMBL" id="UWN56262.1"/>
    </source>
</evidence>
<feature type="signal peptide" evidence="5">
    <location>
        <begin position="1"/>
        <end position="20"/>
    </location>
</feature>
<comment type="subcellular location">
    <subcellularLocation>
        <location evidence="1 4">Cell outer membrane</location>
    </subcellularLocation>
</comment>
<dbReference type="InterPro" id="IPR037066">
    <property type="entry name" value="Plug_dom_sf"/>
</dbReference>
<dbReference type="SUPFAM" id="SSF56935">
    <property type="entry name" value="Porins"/>
    <property type="match status" value="1"/>
</dbReference>
<dbReference type="InterPro" id="IPR000531">
    <property type="entry name" value="Beta-barrel_TonB"/>
</dbReference>
<keyword evidence="3" id="KW-0998">Cell outer membrane</keyword>
<organism evidence="8 9">
    <name type="scientific">Alistipes ihumii AP11</name>
    <dbReference type="NCBI Taxonomy" id="1211813"/>
    <lineage>
        <taxon>Bacteria</taxon>
        <taxon>Pseudomonadati</taxon>
        <taxon>Bacteroidota</taxon>
        <taxon>Bacteroidia</taxon>
        <taxon>Bacteroidales</taxon>
        <taxon>Rikenellaceae</taxon>
        <taxon>Alistipes</taxon>
    </lineage>
</organism>
<dbReference type="Pfam" id="PF13715">
    <property type="entry name" value="CarbopepD_reg_2"/>
    <property type="match status" value="1"/>
</dbReference>
<dbReference type="SUPFAM" id="SSF49464">
    <property type="entry name" value="Carboxypeptidase regulatory domain-like"/>
    <property type="match status" value="1"/>
</dbReference>
<evidence type="ECO:0000313" key="9">
    <source>
        <dbReference type="Proteomes" id="UP001059295"/>
    </source>
</evidence>
<dbReference type="Pfam" id="PF00593">
    <property type="entry name" value="TonB_dep_Rec_b-barrel"/>
    <property type="match status" value="1"/>
</dbReference>
<gene>
    <name evidence="8" type="ORF">NQ491_06195</name>
</gene>